<dbReference type="Proteomes" id="UP001163846">
    <property type="component" value="Unassembled WGS sequence"/>
</dbReference>
<comment type="caution">
    <text evidence="2">The sequence shown here is derived from an EMBL/GenBank/DDBJ whole genome shotgun (WGS) entry which is preliminary data.</text>
</comment>
<name>A0AA38PFJ7_9AGAR</name>
<protein>
    <submittedName>
        <fullName evidence="2">Uncharacterized protein</fullName>
    </submittedName>
</protein>
<organism evidence="2 3">
    <name type="scientific">Lentinula raphanica</name>
    <dbReference type="NCBI Taxonomy" id="153919"/>
    <lineage>
        <taxon>Eukaryota</taxon>
        <taxon>Fungi</taxon>
        <taxon>Dikarya</taxon>
        <taxon>Basidiomycota</taxon>
        <taxon>Agaricomycotina</taxon>
        <taxon>Agaricomycetes</taxon>
        <taxon>Agaricomycetidae</taxon>
        <taxon>Agaricales</taxon>
        <taxon>Marasmiineae</taxon>
        <taxon>Omphalotaceae</taxon>
        <taxon>Lentinula</taxon>
    </lineage>
</organism>
<proteinExistence type="predicted"/>
<sequence length="290" mass="32860">MAPNLSSTRRARLNPPNRQTDEIRFRVSFLDEDQDEEDYSADDEGGMDLESSFDASFDADLSPLQPAYAGIFNMKPAPQSLLFKSDRSISVGTRTRALNYDEKDISEEEDDSDEDISEEHECFPTCFLCRISASIYRTQHPDLYDTSDYEEDDLDDCTTSAPPTHCAPDCISCARERLRAEGFKFPQYQYYDQDDHTNTEDDNDPDAPHFDSQPQHPWNGPESAERDTKNSEECRGLLDDLGLIFTALPPLPSRVSKQAETVTSELSALKEPFPRVFFPPPKISDIDASR</sequence>
<dbReference type="EMBL" id="MU806021">
    <property type="protein sequence ID" value="KAJ3841969.1"/>
    <property type="molecule type" value="Genomic_DNA"/>
</dbReference>
<reference evidence="2" key="1">
    <citation type="submission" date="2022-08" db="EMBL/GenBank/DDBJ databases">
        <authorList>
            <consortium name="DOE Joint Genome Institute"/>
            <person name="Min B."/>
            <person name="Riley R."/>
            <person name="Sierra-Patev S."/>
            <person name="Naranjo-Ortiz M."/>
            <person name="Looney B."/>
            <person name="Konkel Z."/>
            <person name="Slot J.C."/>
            <person name="Sakamoto Y."/>
            <person name="Steenwyk J.L."/>
            <person name="Rokas A."/>
            <person name="Carro J."/>
            <person name="Camarero S."/>
            <person name="Ferreira P."/>
            <person name="Molpeceres G."/>
            <person name="Ruiz-Duenas F.J."/>
            <person name="Serrano A."/>
            <person name="Henrissat B."/>
            <person name="Drula E."/>
            <person name="Hughes K.W."/>
            <person name="Mata J.L."/>
            <person name="Ishikawa N.K."/>
            <person name="Vargas-Isla R."/>
            <person name="Ushijima S."/>
            <person name="Smith C.A."/>
            <person name="Ahrendt S."/>
            <person name="Andreopoulos W."/>
            <person name="He G."/>
            <person name="Labutti K."/>
            <person name="Lipzen A."/>
            <person name="Ng V."/>
            <person name="Sandor L."/>
            <person name="Barry K."/>
            <person name="Martinez A.T."/>
            <person name="Xiao Y."/>
            <person name="Gibbons J.G."/>
            <person name="Terashima K."/>
            <person name="Hibbett D.S."/>
            <person name="Grigoriev I.V."/>
        </authorList>
    </citation>
    <scope>NUCLEOTIDE SEQUENCE</scope>
    <source>
        <strain evidence="2">TFB9207</strain>
    </source>
</reference>
<evidence type="ECO:0000313" key="2">
    <source>
        <dbReference type="EMBL" id="KAJ3841969.1"/>
    </source>
</evidence>
<feature type="compositionally biased region" description="Acidic residues" evidence="1">
    <location>
        <begin position="30"/>
        <end position="47"/>
    </location>
</feature>
<gene>
    <name evidence="2" type="ORF">F5878DRAFT_608916</name>
</gene>
<evidence type="ECO:0000256" key="1">
    <source>
        <dbReference type="SAM" id="MobiDB-lite"/>
    </source>
</evidence>
<feature type="compositionally biased region" description="Basic and acidic residues" evidence="1">
    <location>
        <begin position="223"/>
        <end position="232"/>
    </location>
</feature>
<dbReference type="AlphaFoldDB" id="A0AA38PFJ7"/>
<feature type="region of interest" description="Disordered" evidence="1">
    <location>
        <begin position="193"/>
        <end position="232"/>
    </location>
</feature>
<accession>A0AA38PFJ7</accession>
<keyword evidence="3" id="KW-1185">Reference proteome</keyword>
<evidence type="ECO:0000313" key="3">
    <source>
        <dbReference type="Proteomes" id="UP001163846"/>
    </source>
</evidence>
<feature type="region of interest" description="Disordered" evidence="1">
    <location>
        <begin position="1"/>
        <end position="51"/>
    </location>
</feature>